<dbReference type="STRING" id="1450538.A0A2V5HJK4"/>
<dbReference type="Proteomes" id="UP000249829">
    <property type="component" value="Unassembled WGS sequence"/>
</dbReference>
<feature type="signal peptide" evidence="2">
    <location>
        <begin position="1"/>
        <end position="19"/>
    </location>
</feature>
<dbReference type="GO" id="GO:0005576">
    <property type="term" value="C:extracellular region"/>
    <property type="evidence" value="ECO:0007669"/>
    <property type="project" value="TreeGrafter"/>
</dbReference>
<dbReference type="AlphaFoldDB" id="A0A2V5HJK4"/>
<dbReference type="InterPro" id="IPR021054">
    <property type="entry name" value="Cell_wall_mannoprotein_1"/>
</dbReference>
<keyword evidence="4" id="KW-1185">Reference proteome</keyword>
<evidence type="ECO:0000313" key="4">
    <source>
        <dbReference type="Proteomes" id="UP000249829"/>
    </source>
</evidence>
<name>A0A2V5HJK4_ASPV1</name>
<keyword evidence="2" id="KW-0732">Signal</keyword>
<proteinExistence type="predicted"/>
<sequence length="266" mass="25648">MKVSILSALIVGLAAGTLAAPTKVERDLPTVTGVLSGIGTKVDALGSAIQAYSGGDVASVQQASDNLVSAINSGNSQVSGTSALSATDALGLPGPVDTLKKKISTVISDLDNKKTLIVSAGKGAQTYNDLTEQKAAAEKLSDTIVSKVPDSLQSLAGTVAGGISDAIEAGVKSWSDQASKGDAQPQASPAAVETAAPSPAPTAAPKAAPTAAPAAAPEPAASDAPADAPKPASNVAPVAAPKPASDAAPAAAAAGAAPAGRCVARY</sequence>
<dbReference type="PANTHER" id="PTHR38123">
    <property type="entry name" value="CELL WALL SERINE-THREONINE-RICH GALACTOMANNOPROTEIN MP1 (AFU_ORTHOLOGUE AFUA_4G03240)"/>
    <property type="match status" value="1"/>
</dbReference>
<feature type="region of interest" description="Disordered" evidence="1">
    <location>
        <begin position="174"/>
        <end position="266"/>
    </location>
</feature>
<dbReference type="OMA" id="QIQGAQE"/>
<evidence type="ECO:0008006" key="5">
    <source>
        <dbReference type="Google" id="ProtNLM"/>
    </source>
</evidence>
<feature type="compositionally biased region" description="Low complexity" evidence="1">
    <location>
        <begin position="187"/>
        <end position="260"/>
    </location>
</feature>
<dbReference type="PANTHER" id="PTHR38123:SF6">
    <property type="entry name" value="CELL WALL SERINE-THREONINE-RICH GALACTOMANNOPROTEIN MP1 (AFU_ORTHOLOGUE AFUA_4G03240)"/>
    <property type="match status" value="1"/>
</dbReference>
<evidence type="ECO:0000256" key="2">
    <source>
        <dbReference type="SAM" id="SignalP"/>
    </source>
</evidence>
<evidence type="ECO:0000256" key="1">
    <source>
        <dbReference type="SAM" id="MobiDB-lite"/>
    </source>
</evidence>
<dbReference type="Gene3D" id="1.20.1280.140">
    <property type="match status" value="1"/>
</dbReference>
<feature type="chain" id="PRO_5015842400" description="Cell wall protein" evidence="2">
    <location>
        <begin position="20"/>
        <end position="266"/>
    </location>
</feature>
<dbReference type="Pfam" id="PF12296">
    <property type="entry name" value="HsbA"/>
    <property type="match status" value="1"/>
</dbReference>
<accession>A0A2V5HJK4</accession>
<organism evidence="3 4">
    <name type="scientific">Aspergillus violaceofuscus (strain CBS 115571)</name>
    <dbReference type="NCBI Taxonomy" id="1450538"/>
    <lineage>
        <taxon>Eukaryota</taxon>
        <taxon>Fungi</taxon>
        <taxon>Dikarya</taxon>
        <taxon>Ascomycota</taxon>
        <taxon>Pezizomycotina</taxon>
        <taxon>Eurotiomycetes</taxon>
        <taxon>Eurotiomycetidae</taxon>
        <taxon>Eurotiales</taxon>
        <taxon>Aspergillaceae</taxon>
        <taxon>Aspergillus</taxon>
    </lineage>
</organism>
<evidence type="ECO:0000313" key="3">
    <source>
        <dbReference type="EMBL" id="PYI24579.1"/>
    </source>
</evidence>
<dbReference type="EMBL" id="KZ825101">
    <property type="protein sequence ID" value="PYI24579.1"/>
    <property type="molecule type" value="Genomic_DNA"/>
</dbReference>
<protein>
    <recommendedName>
        <fullName evidence="5">Cell wall protein</fullName>
    </recommendedName>
</protein>
<gene>
    <name evidence="3" type="ORF">BO99DRAFT_448238</name>
</gene>
<reference evidence="3 4" key="1">
    <citation type="submission" date="2018-02" db="EMBL/GenBank/DDBJ databases">
        <title>The genomes of Aspergillus section Nigri reveals drivers in fungal speciation.</title>
        <authorList>
            <consortium name="DOE Joint Genome Institute"/>
            <person name="Vesth T.C."/>
            <person name="Nybo J."/>
            <person name="Theobald S."/>
            <person name="Brandl J."/>
            <person name="Frisvad J.C."/>
            <person name="Nielsen K.F."/>
            <person name="Lyhne E.K."/>
            <person name="Kogle M.E."/>
            <person name="Kuo A."/>
            <person name="Riley R."/>
            <person name="Clum A."/>
            <person name="Nolan M."/>
            <person name="Lipzen A."/>
            <person name="Salamov A."/>
            <person name="Henrissat B."/>
            <person name="Wiebenga A."/>
            <person name="De vries R.P."/>
            <person name="Grigoriev I.V."/>
            <person name="Mortensen U.H."/>
            <person name="Andersen M.R."/>
            <person name="Baker S.E."/>
        </authorList>
    </citation>
    <scope>NUCLEOTIDE SEQUENCE [LARGE SCALE GENOMIC DNA]</scope>
    <source>
        <strain evidence="3 4">CBS 115571</strain>
    </source>
</reference>